<keyword evidence="3" id="KW-1185">Reference proteome</keyword>
<protein>
    <submittedName>
        <fullName evidence="2">Class I SAM-dependent methyltransferase</fullName>
    </submittedName>
</protein>
<dbReference type="InterPro" id="IPR013216">
    <property type="entry name" value="Methyltransf_11"/>
</dbReference>
<dbReference type="RefSeq" id="WP_290706354.1">
    <property type="nucleotide sequence ID" value="NZ_BAAAVS010000060.1"/>
</dbReference>
<evidence type="ECO:0000313" key="3">
    <source>
        <dbReference type="Proteomes" id="UP001501035"/>
    </source>
</evidence>
<dbReference type="Gene3D" id="3.40.50.150">
    <property type="entry name" value="Vaccinia Virus protein VP39"/>
    <property type="match status" value="1"/>
</dbReference>
<dbReference type="Pfam" id="PF08241">
    <property type="entry name" value="Methyltransf_11"/>
    <property type="match status" value="1"/>
</dbReference>
<dbReference type="InterPro" id="IPR029063">
    <property type="entry name" value="SAM-dependent_MTases_sf"/>
</dbReference>
<evidence type="ECO:0000313" key="2">
    <source>
        <dbReference type="EMBL" id="GAA3049215.1"/>
    </source>
</evidence>
<name>A0ABP6LNH1_9ACTN</name>
<dbReference type="CDD" id="cd02440">
    <property type="entry name" value="AdoMet_MTases"/>
    <property type="match status" value="1"/>
</dbReference>
<comment type="caution">
    <text evidence="2">The sequence shown here is derived from an EMBL/GenBank/DDBJ whole genome shotgun (WGS) entry which is preliminary data.</text>
</comment>
<dbReference type="PANTHER" id="PTHR45036:SF1">
    <property type="entry name" value="METHYLTRANSFERASE LIKE 7A"/>
    <property type="match status" value="1"/>
</dbReference>
<accession>A0ABP6LNH1</accession>
<dbReference type="InterPro" id="IPR052356">
    <property type="entry name" value="Thiol_S-MT"/>
</dbReference>
<evidence type="ECO:0000259" key="1">
    <source>
        <dbReference type="Pfam" id="PF08241"/>
    </source>
</evidence>
<dbReference type="GO" id="GO:0008168">
    <property type="term" value="F:methyltransferase activity"/>
    <property type="evidence" value="ECO:0007669"/>
    <property type="project" value="UniProtKB-KW"/>
</dbReference>
<dbReference type="PANTHER" id="PTHR45036">
    <property type="entry name" value="METHYLTRANSFERASE LIKE 7B"/>
    <property type="match status" value="1"/>
</dbReference>
<keyword evidence="2" id="KW-0808">Transferase</keyword>
<reference evidence="3" key="1">
    <citation type="journal article" date="2019" name="Int. J. Syst. Evol. Microbiol.">
        <title>The Global Catalogue of Microorganisms (GCM) 10K type strain sequencing project: providing services to taxonomists for standard genome sequencing and annotation.</title>
        <authorList>
            <consortium name="The Broad Institute Genomics Platform"/>
            <consortium name="The Broad Institute Genome Sequencing Center for Infectious Disease"/>
            <person name="Wu L."/>
            <person name="Ma J."/>
        </authorList>
    </citation>
    <scope>NUCLEOTIDE SEQUENCE [LARGE SCALE GENOMIC DNA]</scope>
    <source>
        <strain evidence="3">JCM 14234</strain>
    </source>
</reference>
<dbReference type="GO" id="GO:0032259">
    <property type="term" value="P:methylation"/>
    <property type="evidence" value="ECO:0007669"/>
    <property type="project" value="UniProtKB-KW"/>
</dbReference>
<gene>
    <name evidence="2" type="ORF">GCM10010528_30480</name>
</gene>
<keyword evidence="2" id="KW-0489">Methyltransferase</keyword>
<sequence length="205" mass="21997">MGCYEDRILPHIVKFTCGMPAMRKVRRTATAGLHGDIVEIGFGSGSNVGCYPADVTSVMAIEPSDTAWAMAEDAVADSPIPITRGGLDGQRLPFADDSFDAALSTYTMCTIPDLPAALAELRRVVKPGGTLHFLEHGSAPDEKVRRWQRRIEPAQKRLGGGCHLTRDIPALLTESGWDPVELEQYYATGAPKAFGALSIGVARAT</sequence>
<proteinExistence type="predicted"/>
<dbReference type="EMBL" id="BAAAVS010000060">
    <property type="protein sequence ID" value="GAA3049215.1"/>
    <property type="molecule type" value="Genomic_DNA"/>
</dbReference>
<dbReference type="SUPFAM" id="SSF53335">
    <property type="entry name" value="S-adenosyl-L-methionine-dependent methyltransferases"/>
    <property type="match status" value="1"/>
</dbReference>
<dbReference type="Proteomes" id="UP001501035">
    <property type="component" value="Unassembled WGS sequence"/>
</dbReference>
<organism evidence="2 3">
    <name type="scientific">Gordonia defluvii</name>
    <dbReference type="NCBI Taxonomy" id="283718"/>
    <lineage>
        <taxon>Bacteria</taxon>
        <taxon>Bacillati</taxon>
        <taxon>Actinomycetota</taxon>
        <taxon>Actinomycetes</taxon>
        <taxon>Mycobacteriales</taxon>
        <taxon>Gordoniaceae</taxon>
        <taxon>Gordonia</taxon>
    </lineage>
</organism>
<feature type="domain" description="Methyltransferase type 11" evidence="1">
    <location>
        <begin position="38"/>
        <end position="132"/>
    </location>
</feature>